<feature type="region of interest" description="Disordered" evidence="1">
    <location>
        <begin position="1"/>
        <end position="54"/>
    </location>
</feature>
<proteinExistence type="predicted"/>
<sequence length="102" mass="10679">MLDTGLPGGGEKVGLDAHPPEQDESARPVESGPQRVRAREISADGLDTVGKDGSGRIAGQAARFRTGSVQVRQRARPMFPVAPVTRIIVVPPSLGDQVEGTP</sequence>
<keyword evidence="3" id="KW-1185">Reference proteome</keyword>
<organism evidence="2 3">
    <name type="scientific">Nonomuraea longicatena</name>
    <dbReference type="NCBI Taxonomy" id="83682"/>
    <lineage>
        <taxon>Bacteria</taxon>
        <taxon>Bacillati</taxon>
        <taxon>Actinomycetota</taxon>
        <taxon>Actinomycetes</taxon>
        <taxon>Streptosporangiales</taxon>
        <taxon>Streptosporangiaceae</taxon>
        <taxon>Nonomuraea</taxon>
    </lineage>
</organism>
<comment type="caution">
    <text evidence="2">The sequence shown here is derived from an EMBL/GenBank/DDBJ whole genome shotgun (WGS) entry which is preliminary data.</text>
</comment>
<reference evidence="3" key="1">
    <citation type="journal article" date="2019" name="Int. J. Syst. Evol. Microbiol.">
        <title>The Global Catalogue of Microorganisms (GCM) 10K type strain sequencing project: providing services to taxonomists for standard genome sequencing and annotation.</title>
        <authorList>
            <consortium name="The Broad Institute Genomics Platform"/>
            <consortium name="The Broad Institute Genome Sequencing Center for Infectious Disease"/>
            <person name="Wu L."/>
            <person name="Ma J."/>
        </authorList>
    </citation>
    <scope>NUCLEOTIDE SEQUENCE [LARGE SCALE GENOMIC DNA]</scope>
    <source>
        <strain evidence="3">JCM 11136</strain>
    </source>
</reference>
<dbReference type="EMBL" id="BAAAHQ010000023">
    <property type="protein sequence ID" value="GAA0935721.1"/>
    <property type="molecule type" value="Genomic_DNA"/>
</dbReference>
<dbReference type="Proteomes" id="UP001501578">
    <property type="component" value="Unassembled WGS sequence"/>
</dbReference>
<accession>A0ABP4AF34</accession>
<evidence type="ECO:0000313" key="3">
    <source>
        <dbReference type="Proteomes" id="UP001501578"/>
    </source>
</evidence>
<evidence type="ECO:0000256" key="1">
    <source>
        <dbReference type="SAM" id="MobiDB-lite"/>
    </source>
</evidence>
<feature type="compositionally biased region" description="Basic and acidic residues" evidence="1">
    <location>
        <begin position="13"/>
        <end position="27"/>
    </location>
</feature>
<protein>
    <submittedName>
        <fullName evidence="2">Uncharacterized protein</fullName>
    </submittedName>
</protein>
<name>A0ABP4AF34_9ACTN</name>
<feature type="compositionally biased region" description="Gly residues" evidence="1">
    <location>
        <begin position="1"/>
        <end position="12"/>
    </location>
</feature>
<evidence type="ECO:0000313" key="2">
    <source>
        <dbReference type="EMBL" id="GAA0935721.1"/>
    </source>
</evidence>
<gene>
    <name evidence="2" type="ORF">GCM10009560_43980</name>
</gene>